<dbReference type="AlphaFoldDB" id="A0A6J4K6J6"/>
<evidence type="ECO:0000313" key="1">
    <source>
        <dbReference type="EMBL" id="CAA9296795.1"/>
    </source>
</evidence>
<dbReference type="InterPro" id="IPR038282">
    <property type="entry name" value="DUF2267_sf"/>
</dbReference>
<organism evidence="1">
    <name type="scientific">uncultured Gemmatimonadaceae bacterium</name>
    <dbReference type="NCBI Taxonomy" id="246130"/>
    <lineage>
        <taxon>Bacteria</taxon>
        <taxon>Pseudomonadati</taxon>
        <taxon>Gemmatimonadota</taxon>
        <taxon>Gemmatimonadia</taxon>
        <taxon>Gemmatimonadales</taxon>
        <taxon>Gemmatimonadaceae</taxon>
        <taxon>environmental samples</taxon>
    </lineage>
</organism>
<gene>
    <name evidence="1" type="ORF">AVDCRST_MAG40-88</name>
</gene>
<dbReference type="Gene3D" id="1.10.490.110">
    <property type="entry name" value="Uncharacterized conserved protein DUF2267"/>
    <property type="match status" value="1"/>
</dbReference>
<sequence length="160" mass="17583">MPMPAEYQQAGPCFDAFLVDVRDACELGSRHQAYTTAQGAFQVFRRRLALADAIRFAAALPGLARALFVAEWDPTEPRREFAPRVALEAEVRALRPLHNFAPDGAIGHVAWALWRHADVAALARVLGELPPPAWDYWRTDDESSAARATARRALGPALAP</sequence>
<proteinExistence type="predicted"/>
<accession>A0A6J4K6J6</accession>
<name>A0A6J4K6J6_9BACT</name>
<reference evidence="1" key="1">
    <citation type="submission" date="2020-02" db="EMBL/GenBank/DDBJ databases">
        <authorList>
            <person name="Meier V. D."/>
        </authorList>
    </citation>
    <scope>NUCLEOTIDE SEQUENCE</scope>
    <source>
        <strain evidence="1">AVDCRST_MAG40</strain>
    </source>
</reference>
<protein>
    <submittedName>
        <fullName evidence="1">Uncharacterized protein</fullName>
    </submittedName>
</protein>
<dbReference type="InterPro" id="IPR018727">
    <property type="entry name" value="DUF2267"/>
</dbReference>
<dbReference type="EMBL" id="CADCTX010000027">
    <property type="protein sequence ID" value="CAA9296795.1"/>
    <property type="molecule type" value="Genomic_DNA"/>
</dbReference>
<dbReference type="Pfam" id="PF10025">
    <property type="entry name" value="DUF2267"/>
    <property type="match status" value="1"/>
</dbReference>